<evidence type="ECO:0000313" key="2">
    <source>
        <dbReference type="EMBL" id="GJU03678.1"/>
    </source>
</evidence>
<dbReference type="EMBL" id="BQNB010021177">
    <property type="protein sequence ID" value="GJU03678.1"/>
    <property type="molecule type" value="Genomic_DNA"/>
</dbReference>
<organism evidence="2 3">
    <name type="scientific">Tanacetum coccineum</name>
    <dbReference type="NCBI Taxonomy" id="301880"/>
    <lineage>
        <taxon>Eukaryota</taxon>
        <taxon>Viridiplantae</taxon>
        <taxon>Streptophyta</taxon>
        <taxon>Embryophyta</taxon>
        <taxon>Tracheophyta</taxon>
        <taxon>Spermatophyta</taxon>
        <taxon>Magnoliopsida</taxon>
        <taxon>eudicotyledons</taxon>
        <taxon>Gunneridae</taxon>
        <taxon>Pentapetalae</taxon>
        <taxon>asterids</taxon>
        <taxon>campanulids</taxon>
        <taxon>Asterales</taxon>
        <taxon>Asteraceae</taxon>
        <taxon>Asteroideae</taxon>
        <taxon>Anthemideae</taxon>
        <taxon>Anthemidinae</taxon>
        <taxon>Tanacetum</taxon>
    </lineage>
</organism>
<reference evidence="2" key="2">
    <citation type="submission" date="2022-01" db="EMBL/GenBank/DDBJ databases">
        <authorList>
            <person name="Yamashiro T."/>
            <person name="Shiraishi A."/>
            <person name="Satake H."/>
            <person name="Nakayama K."/>
        </authorList>
    </citation>
    <scope>NUCLEOTIDE SEQUENCE</scope>
</reference>
<evidence type="ECO:0008006" key="4">
    <source>
        <dbReference type="Google" id="ProtNLM"/>
    </source>
</evidence>
<comment type="caution">
    <text evidence="2">The sequence shown here is derived from an EMBL/GenBank/DDBJ whole genome shotgun (WGS) entry which is preliminary data.</text>
</comment>
<feature type="region of interest" description="Disordered" evidence="1">
    <location>
        <begin position="251"/>
        <end position="275"/>
    </location>
</feature>
<protein>
    <recommendedName>
        <fullName evidence="4">Reverse transcriptase</fullName>
    </recommendedName>
</protein>
<feature type="compositionally biased region" description="Polar residues" evidence="1">
    <location>
        <begin position="256"/>
        <end position="265"/>
    </location>
</feature>
<proteinExistence type="predicted"/>
<dbReference type="Proteomes" id="UP001151760">
    <property type="component" value="Unassembled WGS sequence"/>
</dbReference>
<sequence length="275" mass="30078">MLLDILENLTENNSIVAEHGLSSKITQSPGGSSDTSEGSENSGSFEDSGRSDEEYSEDGASCKEGGFEISQWKKAINEEMVSLEKNQTCSLVKILAGKKASQRLWMFKVKEEHNGGKRYKARLEPSYVGTLNDTSTHHKSEGFQLAGQEENLECRLKEILYGLIQALMLRLAKLVRILLSEGSLSLLKILGTKSLAEMFTRERGYSQFNDVSLGYLVSKVSQPCVWIPCIESLLALRLVSAACSGCSAVQKGGATPSKTRFNDSSGRADHAVQIE</sequence>
<feature type="region of interest" description="Disordered" evidence="1">
    <location>
        <begin position="20"/>
        <end position="62"/>
    </location>
</feature>
<keyword evidence="3" id="KW-1185">Reference proteome</keyword>
<name>A0ABQ5IWV0_9ASTR</name>
<evidence type="ECO:0000256" key="1">
    <source>
        <dbReference type="SAM" id="MobiDB-lite"/>
    </source>
</evidence>
<reference evidence="2" key="1">
    <citation type="journal article" date="2022" name="Int. J. Mol. Sci.">
        <title>Draft Genome of Tanacetum Coccineum: Genomic Comparison of Closely Related Tanacetum-Family Plants.</title>
        <authorList>
            <person name="Yamashiro T."/>
            <person name="Shiraishi A."/>
            <person name="Nakayama K."/>
            <person name="Satake H."/>
        </authorList>
    </citation>
    <scope>NUCLEOTIDE SEQUENCE</scope>
</reference>
<gene>
    <name evidence="2" type="ORF">Tco_1114016</name>
</gene>
<accession>A0ABQ5IWV0</accession>
<feature type="compositionally biased region" description="Basic and acidic residues" evidence="1">
    <location>
        <begin position="266"/>
        <end position="275"/>
    </location>
</feature>
<feature type="compositionally biased region" description="Polar residues" evidence="1">
    <location>
        <begin position="23"/>
        <end position="45"/>
    </location>
</feature>
<evidence type="ECO:0000313" key="3">
    <source>
        <dbReference type="Proteomes" id="UP001151760"/>
    </source>
</evidence>